<feature type="signal peptide" evidence="2">
    <location>
        <begin position="1"/>
        <end position="20"/>
    </location>
</feature>
<reference evidence="3" key="1">
    <citation type="journal article" date="2019" name="bioRxiv">
        <title>The Genome of the Zebra Mussel, Dreissena polymorpha: A Resource for Invasive Species Research.</title>
        <authorList>
            <person name="McCartney M.A."/>
            <person name="Auch B."/>
            <person name="Kono T."/>
            <person name="Mallez S."/>
            <person name="Zhang Y."/>
            <person name="Obille A."/>
            <person name="Becker A."/>
            <person name="Abrahante J.E."/>
            <person name="Garbe J."/>
            <person name="Badalamenti J.P."/>
            <person name="Herman A."/>
            <person name="Mangelson H."/>
            <person name="Liachko I."/>
            <person name="Sullivan S."/>
            <person name="Sone E.D."/>
            <person name="Koren S."/>
            <person name="Silverstein K.A.T."/>
            <person name="Beckman K.B."/>
            <person name="Gohl D.M."/>
        </authorList>
    </citation>
    <scope>NUCLEOTIDE SEQUENCE</scope>
    <source>
        <strain evidence="3">Duluth1</strain>
        <tissue evidence="3">Whole animal</tissue>
    </source>
</reference>
<keyword evidence="2" id="KW-0732">Signal</keyword>
<dbReference type="Proteomes" id="UP000828390">
    <property type="component" value="Unassembled WGS sequence"/>
</dbReference>
<proteinExistence type="predicted"/>
<gene>
    <name evidence="3" type="ORF">DPMN_135285</name>
</gene>
<feature type="compositionally biased region" description="Polar residues" evidence="1">
    <location>
        <begin position="48"/>
        <end position="64"/>
    </location>
</feature>
<organism evidence="3 4">
    <name type="scientific">Dreissena polymorpha</name>
    <name type="common">Zebra mussel</name>
    <name type="synonym">Mytilus polymorpha</name>
    <dbReference type="NCBI Taxonomy" id="45954"/>
    <lineage>
        <taxon>Eukaryota</taxon>
        <taxon>Metazoa</taxon>
        <taxon>Spiralia</taxon>
        <taxon>Lophotrochozoa</taxon>
        <taxon>Mollusca</taxon>
        <taxon>Bivalvia</taxon>
        <taxon>Autobranchia</taxon>
        <taxon>Heteroconchia</taxon>
        <taxon>Euheterodonta</taxon>
        <taxon>Imparidentia</taxon>
        <taxon>Neoheterodontei</taxon>
        <taxon>Myida</taxon>
        <taxon>Dreissenoidea</taxon>
        <taxon>Dreissenidae</taxon>
        <taxon>Dreissena</taxon>
    </lineage>
</organism>
<accession>A0A9D4G1L6</accession>
<feature type="region of interest" description="Disordered" evidence="1">
    <location>
        <begin position="30"/>
        <end position="64"/>
    </location>
</feature>
<name>A0A9D4G1L6_DREPO</name>
<keyword evidence="4" id="KW-1185">Reference proteome</keyword>
<comment type="caution">
    <text evidence="3">The sequence shown here is derived from an EMBL/GenBank/DDBJ whole genome shotgun (WGS) entry which is preliminary data.</text>
</comment>
<evidence type="ECO:0000313" key="4">
    <source>
        <dbReference type="Proteomes" id="UP000828390"/>
    </source>
</evidence>
<protein>
    <submittedName>
        <fullName evidence="3">Uncharacterized protein</fullName>
    </submittedName>
</protein>
<feature type="compositionally biased region" description="Basic and acidic residues" evidence="1">
    <location>
        <begin position="36"/>
        <end position="47"/>
    </location>
</feature>
<evidence type="ECO:0000256" key="2">
    <source>
        <dbReference type="SAM" id="SignalP"/>
    </source>
</evidence>
<dbReference type="AlphaFoldDB" id="A0A9D4G1L6"/>
<sequence>MMLALVMVMHLMVKLEFYLGRFVGRMLGESGSSDQPAHHWDAPRVRSEAQQSTASRVALASSES</sequence>
<evidence type="ECO:0000313" key="3">
    <source>
        <dbReference type="EMBL" id="KAH3806955.1"/>
    </source>
</evidence>
<evidence type="ECO:0000256" key="1">
    <source>
        <dbReference type="SAM" id="MobiDB-lite"/>
    </source>
</evidence>
<reference evidence="3" key="2">
    <citation type="submission" date="2020-11" db="EMBL/GenBank/DDBJ databases">
        <authorList>
            <person name="McCartney M.A."/>
            <person name="Auch B."/>
            <person name="Kono T."/>
            <person name="Mallez S."/>
            <person name="Becker A."/>
            <person name="Gohl D.M."/>
            <person name="Silverstein K.A.T."/>
            <person name="Koren S."/>
            <person name="Bechman K.B."/>
            <person name="Herman A."/>
            <person name="Abrahante J.E."/>
            <person name="Garbe J."/>
        </authorList>
    </citation>
    <scope>NUCLEOTIDE SEQUENCE</scope>
    <source>
        <strain evidence="3">Duluth1</strain>
        <tissue evidence="3">Whole animal</tissue>
    </source>
</reference>
<feature type="chain" id="PRO_5039653520" evidence="2">
    <location>
        <begin position="21"/>
        <end position="64"/>
    </location>
</feature>
<dbReference type="EMBL" id="JAIWYP010000006">
    <property type="protein sequence ID" value="KAH3806955.1"/>
    <property type="molecule type" value="Genomic_DNA"/>
</dbReference>